<evidence type="ECO:0000313" key="2">
    <source>
        <dbReference type="Proteomes" id="UP000199403"/>
    </source>
</evidence>
<dbReference type="STRING" id="1416801.SAMN05192553_101866"/>
<dbReference type="PANTHER" id="PTHR43239">
    <property type="entry name" value="UPF0734 PROTEIN DDB_G0273871/DDB_G0273177"/>
    <property type="match status" value="1"/>
</dbReference>
<evidence type="ECO:0000313" key="1">
    <source>
        <dbReference type="EMBL" id="SEI92337.1"/>
    </source>
</evidence>
<dbReference type="PANTHER" id="PTHR43239:SF1">
    <property type="entry name" value="UPF0734 PROTEIN DDB_G0273871_DDB_G0273177"/>
    <property type="match status" value="1"/>
</dbReference>
<dbReference type="OrthoDB" id="1430580at2"/>
<dbReference type="GO" id="GO:0016857">
    <property type="term" value="F:racemase and epimerase activity, acting on carbohydrates and derivatives"/>
    <property type="evidence" value="ECO:0007669"/>
    <property type="project" value="InterPro"/>
</dbReference>
<dbReference type="EMBL" id="FNZH01000001">
    <property type="protein sequence ID" value="SEI92337.1"/>
    <property type="molecule type" value="Genomic_DNA"/>
</dbReference>
<name>A0A1H6URI7_9BACT</name>
<gene>
    <name evidence="1" type="ORF">SAMN05192553_101866</name>
</gene>
<dbReference type="Gene3D" id="3.30.70.100">
    <property type="match status" value="1"/>
</dbReference>
<dbReference type="InterPro" id="IPR008000">
    <property type="entry name" value="Rham/fucose_mutarotase"/>
</dbReference>
<dbReference type="RefSeq" id="WP_092169836.1">
    <property type="nucleotide sequence ID" value="NZ_FNZH01000001.1"/>
</dbReference>
<reference evidence="2" key="1">
    <citation type="submission" date="2016-10" db="EMBL/GenBank/DDBJ databases">
        <authorList>
            <person name="Varghese N."/>
            <person name="Submissions S."/>
        </authorList>
    </citation>
    <scope>NUCLEOTIDE SEQUENCE [LARGE SCALE GENOMIC DNA]</scope>
    <source>
        <strain evidence="2">IBRC-M 10761</strain>
    </source>
</reference>
<dbReference type="AlphaFoldDB" id="A0A1H6URI7"/>
<accession>A0A1H6URI7</accession>
<dbReference type="InterPro" id="IPR011008">
    <property type="entry name" value="Dimeric_a/b-barrel"/>
</dbReference>
<organism evidence="1 2">
    <name type="scientific">Cyclobacterium xiamenense</name>
    <dbReference type="NCBI Taxonomy" id="1297121"/>
    <lineage>
        <taxon>Bacteria</taxon>
        <taxon>Pseudomonadati</taxon>
        <taxon>Bacteroidota</taxon>
        <taxon>Cytophagia</taxon>
        <taxon>Cytophagales</taxon>
        <taxon>Cyclobacteriaceae</taxon>
        <taxon>Cyclobacterium</taxon>
    </lineage>
</organism>
<dbReference type="InterPro" id="IPR052996">
    <property type="entry name" value="Carb_Metab_Mutarotase"/>
</dbReference>
<dbReference type="SUPFAM" id="SSF54909">
    <property type="entry name" value="Dimeric alpha+beta barrel"/>
    <property type="match status" value="1"/>
</dbReference>
<sequence>MRRYCFALDLQDDPAAIARYKAHHQQVPAAIEDSIREAGIQVMDIYLTGNRLFMIMEVGEEFSFERKAEMDAANQQVQAWEKLMGGFQKSLAWAAPGEKWVRMEQIFSLGK</sequence>
<proteinExistence type="predicted"/>
<keyword evidence="2" id="KW-1185">Reference proteome</keyword>
<dbReference type="Pfam" id="PF05336">
    <property type="entry name" value="rhaM"/>
    <property type="match status" value="1"/>
</dbReference>
<protein>
    <submittedName>
        <fullName evidence="1">L-rhamnose mutarotase</fullName>
    </submittedName>
</protein>
<dbReference type="Proteomes" id="UP000199403">
    <property type="component" value="Unassembled WGS sequence"/>
</dbReference>